<evidence type="ECO:0000256" key="1">
    <source>
        <dbReference type="ARBA" id="ARBA00004141"/>
    </source>
</evidence>
<dbReference type="PROSITE" id="PS50850">
    <property type="entry name" value="MFS"/>
    <property type="match status" value="1"/>
</dbReference>
<comment type="caution">
    <text evidence="7">The sequence shown here is derived from an EMBL/GenBank/DDBJ whole genome shotgun (WGS) entry which is preliminary data.</text>
</comment>
<dbReference type="FunFam" id="1.20.1250.20:FF:000190">
    <property type="entry name" value="Sugar transporter family protein"/>
    <property type="match status" value="1"/>
</dbReference>
<feature type="transmembrane region" description="Helical" evidence="5">
    <location>
        <begin position="441"/>
        <end position="462"/>
    </location>
</feature>
<dbReference type="SUPFAM" id="SSF103473">
    <property type="entry name" value="MFS general substrate transporter"/>
    <property type="match status" value="1"/>
</dbReference>
<evidence type="ECO:0000256" key="3">
    <source>
        <dbReference type="ARBA" id="ARBA00022989"/>
    </source>
</evidence>
<feature type="transmembrane region" description="Helical" evidence="5">
    <location>
        <begin position="223"/>
        <end position="241"/>
    </location>
</feature>
<reference evidence="7" key="1">
    <citation type="journal article" date="2021" name="IMA Fungus">
        <title>Genomic characterization of three marine fungi, including Emericellopsis atlantica sp. nov. with signatures of a generalist lifestyle and marine biomass degradation.</title>
        <authorList>
            <person name="Hagestad O.C."/>
            <person name="Hou L."/>
            <person name="Andersen J.H."/>
            <person name="Hansen E.H."/>
            <person name="Altermark B."/>
            <person name="Li C."/>
            <person name="Kuhnert E."/>
            <person name="Cox R.J."/>
            <person name="Crous P.W."/>
            <person name="Spatafora J.W."/>
            <person name="Lail K."/>
            <person name="Amirebrahimi M."/>
            <person name="Lipzen A."/>
            <person name="Pangilinan J."/>
            <person name="Andreopoulos W."/>
            <person name="Hayes R.D."/>
            <person name="Ng V."/>
            <person name="Grigoriev I.V."/>
            <person name="Jackson S.A."/>
            <person name="Sutton T.D.S."/>
            <person name="Dobson A.D.W."/>
            <person name="Rama T."/>
        </authorList>
    </citation>
    <scope>NUCLEOTIDE SEQUENCE</scope>
    <source>
        <strain evidence="7">TRa018bII</strain>
    </source>
</reference>
<comment type="subcellular location">
    <subcellularLocation>
        <location evidence="1">Membrane</location>
        <topology evidence="1">Multi-pass membrane protein</topology>
    </subcellularLocation>
</comment>
<evidence type="ECO:0000256" key="2">
    <source>
        <dbReference type="ARBA" id="ARBA00022692"/>
    </source>
</evidence>
<feature type="transmembrane region" description="Helical" evidence="5">
    <location>
        <begin position="64"/>
        <end position="82"/>
    </location>
</feature>
<dbReference type="CDD" id="cd17316">
    <property type="entry name" value="MFS_SV2_like"/>
    <property type="match status" value="1"/>
</dbReference>
<feature type="transmembrane region" description="Helical" evidence="5">
    <location>
        <begin position="344"/>
        <end position="361"/>
    </location>
</feature>
<dbReference type="InterPro" id="IPR036259">
    <property type="entry name" value="MFS_trans_sf"/>
</dbReference>
<feature type="domain" description="Major facilitator superfamily (MFS) profile" evidence="6">
    <location>
        <begin position="66"/>
        <end position="467"/>
    </location>
</feature>
<dbReference type="PANTHER" id="PTHR23508:SF10">
    <property type="entry name" value="CARBOXYLIC ACID TRANSPORTER PROTEIN HOMOLOG"/>
    <property type="match status" value="1"/>
</dbReference>
<dbReference type="GO" id="GO:0015355">
    <property type="term" value="F:secondary active monocarboxylate transmembrane transporter activity"/>
    <property type="evidence" value="ECO:0007669"/>
    <property type="project" value="TreeGrafter"/>
</dbReference>
<keyword evidence="4 5" id="KW-0472">Membrane</keyword>
<accession>A0A9P8C3Z6</accession>
<dbReference type="GO" id="GO:0005886">
    <property type="term" value="C:plasma membrane"/>
    <property type="evidence" value="ECO:0007669"/>
    <property type="project" value="TreeGrafter"/>
</dbReference>
<feature type="transmembrane region" description="Helical" evidence="5">
    <location>
        <begin position="131"/>
        <end position="149"/>
    </location>
</feature>
<gene>
    <name evidence="7" type="ORF">BJ875DRAFT_58709</name>
</gene>
<dbReference type="InterPro" id="IPR005828">
    <property type="entry name" value="MFS_sugar_transport-like"/>
</dbReference>
<proteinExistence type="predicted"/>
<evidence type="ECO:0000256" key="4">
    <source>
        <dbReference type="ARBA" id="ARBA00023136"/>
    </source>
</evidence>
<dbReference type="Proteomes" id="UP000824998">
    <property type="component" value="Unassembled WGS sequence"/>
</dbReference>
<dbReference type="InterPro" id="IPR020846">
    <property type="entry name" value="MFS_dom"/>
</dbReference>
<dbReference type="Pfam" id="PF00083">
    <property type="entry name" value="Sugar_tr"/>
    <property type="match status" value="1"/>
</dbReference>
<keyword evidence="8" id="KW-1185">Reference proteome</keyword>
<feature type="transmembrane region" description="Helical" evidence="5">
    <location>
        <begin position="276"/>
        <end position="294"/>
    </location>
</feature>
<dbReference type="GO" id="GO:0035879">
    <property type="term" value="P:plasma membrane lactate transport"/>
    <property type="evidence" value="ECO:0007669"/>
    <property type="project" value="TreeGrafter"/>
</dbReference>
<organism evidence="7 8">
    <name type="scientific">Amylocarpus encephaloides</name>
    <dbReference type="NCBI Taxonomy" id="45428"/>
    <lineage>
        <taxon>Eukaryota</taxon>
        <taxon>Fungi</taxon>
        <taxon>Dikarya</taxon>
        <taxon>Ascomycota</taxon>
        <taxon>Pezizomycotina</taxon>
        <taxon>Leotiomycetes</taxon>
        <taxon>Helotiales</taxon>
        <taxon>Helotiales incertae sedis</taxon>
        <taxon>Amylocarpus</taxon>
    </lineage>
</organism>
<dbReference type="EMBL" id="MU251516">
    <property type="protein sequence ID" value="KAG9233098.1"/>
    <property type="molecule type" value="Genomic_DNA"/>
</dbReference>
<dbReference type="OrthoDB" id="5296287at2759"/>
<protein>
    <submittedName>
        <fullName evidence="7">Carboxylic acid transporter protein-like protein</fullName>
    </submittedName>
</protein>
<dbReference type="PANTHER" id="PTHR23508">
    <property type="entry name" value="CARBOXYLIC ACID TRANSPORTER PROTEIN HOMOLOG"/>
    <property type="match status" value="1"/>
</dbReference>
<feature type="transmembrane region" description="Helical" evidence="5">
    <location>
        <begin position="102"/>
        <end position="124"/>
    </location>
</feature>
<evidence type="ECO:0000259" key="6">
    <source>
        <dbReference type="PROSITE" id="PS50850"/>
    </source>
</evidence>
<name>A0A9P8C3Z6_9HELO</name>
<feature type="transmembrane region" description="Helical" evidence="5">
    <location>
        <begin position="314"/>
        <end position="337"/>
    </location>
</feature>
<dbReference type="AlphaFoldDB" id="A0A9P8C3Z6"/>
<keyword evidence="3 5" id="KW-1133">Transmembrane helix</keyword>
<feature type="transmembrane region" description="Helical" evidence="5">
    <location>
        <begin position="161"/>
        <end position="179"/>
    </location>
</feature>
<dbReference type="Gene3D" id="1.20.1250.20">
    <property type="entry name" value="MFS general substrate transporter like domains"/>
    <property type="match status" value="2"/>
</dbReference>
<keyword evidence="2 5" id="KW-0812">Transmembrane</keyword>
<evidence type="ECO:0000313" key="7">
    <source>
        <dbReference type="EMBL" id="KAG9233098.1"/>
    </source>
</evidence>
<evidence type="ECO:0000313" key="8">
    <source>
        <dbReference type="Proteomes" id="UP000824998"/>
    </source>
</evidence>
<evidence type="ECO:0000256" key="5">
    <source>
        <dbReference type="SAM" id="Phobius"/>
    </source>
</evidence>
<sequence>MNNYYGPEMVENSPSRDSQVYESLAPQKMPAGDYARTRISTLKPPMNKAPNPIRLLRMLTGKQWLFWLCGFVAWTWDAFDFFTVSLTVLDLAETFDKTNTDITWGITLVLMLRSVGSIVFGLAADRYGRKWPFIVNNILFIVLELGTGFAQTYNQFLACRALFGIAMGGLYGNAAATALEDCPEEARGLLSGMLQQGYSFGYLLAAAFARGLVNTTPHGWRPLFWFGACPPVLIIIFRICLPETDSFNERVTLRNESGNSGSTFIVEAKVAARNHWLLLIYLVLLMAGFNFMSHGSQDIYPTMLKNQYNFSPNAVTITQVVANLGAMLGGTIVGYCSQIFGRRFSIIFMCVIGGALLYPYTFTSSKAVMAAAFFEQFCVQGAWGIIPIHLMELSPGSFRTFVVGTSYQLGNLASSASSTIESTIGAEFPLPPKGSTKRFQYGLVMCIFMGCTYAYTILLTFAGPEYLGKSFEAIDDSDVAEAHGNNTIENAAHRREVTGSGDDTDVIEKGVARGAERV</sequence>
<dbReference type="FunFam" id="1.20.1250.20:FF:000276">
    <property type="entry name" value="Sugar transporter family protein"/>
    <property type="match status" value="1"/>
</dbReference>